<proteinExistence type="predicted"/>
<dbReference type="AlphaFoldDB" id="A0A6G3SVW8"/>
<dbReference type="InterPro" id="IPR027417">
    <property type="entry name" value="P-loop_NTPase"/>
</dbReference>
<sequence length="190" mass="21071">MRCHRLLITGASGTGTTTLGRALATLRAVPHAEVDDYLWLPTSPPYTHKRPVDQRIALMEALFVPRDSWILSGSLKGWGDGVVDRVDGVVFLALEPRTRMDRLMGREVLRYGDTIEEGGVNEAAHQDFLDWARGYDDAGFTGRNRAEDERWLARLACPVLRLDSARPVAELIAAVTDWSGGEAAARDRRS</sequence>
<dbReference type="Gene3D" id="3.40.50.300">
    <property type="entry name" value="P-loop containing nucleotide triphosphate hydrolases"/>
    <property type="match status" value="1"/>
</dbReference>
<comment type="caution">
    <text evidence="1">The sequence shown here is derived from an EMBL/GenBank/DDBJ whole genome shotgun (WGS) entry which is preliminary data.</text>
</comment>
<dbReference type="InterPro" id="IPR052922">
    <property type="entry name" value="Cytidylate_Kinase-2"/>
</dbReference>
<gene>
    <name evidence="1" type="ORF">G3I43_22285</name>
</gene>
<evidence type="ECO:0000313" key="1">
    <source>
        <dbReference type="EMBL" id="NEB86882.1"/>
    </source>
</evidence>
<accession>A0A6G3SVW8</accession>
<dbReference type="PANTHER" id="PTHR37816:SF2">
    <property type="entry name" value="DNA TOPOLOGY MODULATION PROTEIN FLAR-RELATED PROTEIN"/>
    <property type="match status" value="1"/>
</dbReference>
<name>A0A6G3SVW8_STRAQ</name>
<evidence type="ECO:0008006" key="2">
    <source>
        <dbReference type="Google" id="ProtNLM"/>
    </source>
</evidence>
<organism evidence="1">
    <name type="scientific">Streptomyces anulatus</name>
    <name type="common">Streptomyces chrysomallus</name>
    <dbReference type="NCBI Taxonomy" id="1892"/>
    <lineage>
        <taxon>Bacteria</taxon>
        <taxon>Bacillati</taxon>
        <taxon>Actinomycetota</taxon>
        <taxon>Actinomycetes</taxon>
        <taxon>Kitasatosporales</taxon>
        <taxon>Streptomycetaceae</taxon>
        <taxon>Streptomyces</taxon>
    </lineage>
</organism>
<dbReference type="EMBL" id="JAAGMK010000645">
    <property type="protein sequence ID" value="NEB86882.1"/>
    <property type="molecule type" value="Genomic_DNA"/>
</dbReference>
<reference evidence="1" key="1">
    <citation type="submission" date="2020-01" db="EMBL/GenBank/DDBJ databases">
        <title>Insect and environment-associated Actinomycetes.</title>
        <authorList>
            <person name="Currrie C."/>
            <person name="Chevrette M."/>
            <person name="Carlson C."/>
            <person name="Stubbendieck R."/>
            <person name="Wendt-Pienkowski E."/>
        </authorList>
    </citation>
    <scope>NUCLEOTIDE SEQUENCE</scope>
    <source>
        <strain evidence="1">SID505</strain>
    </source>
</reference>
<dbReference type="PANTHER" id="PTHR37816">
    <property type="entry name" value="YALI0E33011P"/>
    <property type="match status" value="1"/>
</dbReference>
<dbReference type="RefSeq" id="WP_164258512.1">
    <property type="nucleotide sequence ID" value="NZ_JAAGLK010000049.1"/>
</dbReference>
<protein>
    <recommendedName>
        <fullName evidence="2">Adenylate kinase</fullName>
    </recommendedName>
</protein>
<dbReference type="NCBIfam" id="NF004861">
    <property type="entry name" value="PRK06217.1"/>
    <property type="match status" value="1"/>
</dbReference>
<dbReference type="SUPFAM" id="SSF52540">
    <property type="entry name" value="P-loop containing nucleoside triphosphate hydrolases"/>
    <property type="match status" value="1"/>
</dbReference>